<dbReference type="Gene3D" id="1.25.40.10">
    <property type="entry name" value="Tetratricopeptide repeat domain"/>
    <property type="match status" value="2"/>
</dbReference>
<dbReference type="KEGG" id="ccai:NAS2_0994"/>
<proteinExistence type="predicted"/>
<keyword evidence="2 3" id="KW-0802">TPR repeat</keyword>
<keyword evidence="5" id="KW-1185">Reference proteome</keyword>
<dbReference type="AlphaFoldDB" id="A0A4P2VFY9"/>
<name>A0A4P2VFY9_9ARCH</name>
<dbReference type="Pfam" id="PF14559">
    <property type="entry name" value="TPR_19"/>
    <property type="match status" value="1"/>
</dbReference>
<dbReference type="GO" id="GO:0016787">
    <property type="term" value="F:hydrolase activity"/>
    <property type="evidence" value="ECO:0007669"/>
    <property type="project" value="UniProtKB-KW"/>
</dbReference>
<feature type="repeat" description="TPR" evidence="3">
    <location>
        <begin position="43"/>
        <end position="76"/>
    </location>
</feature>
<dbReference type="PANTHER" id="PTHR44943:SF4">
    <property type="entry name" value="TPR REPEAT-CONTAINING PROTEIN MJ0798"/>
    <property type="match status" value="1"/>
</dbReference>
<evidence type="ECO:0000313" key="5">
    <source>
        <dbReference type="Proteomes" id="UP000509448"/>
    </source>
</evidence>
<evidence type="ECO:0000313" key="4">
    <source>
        <dbReference type="EMBL" id="BBE42383.1"/>
    </source>
</evidence>
<keyword evidence="4" id="KW-0378">Hydrolase</keyword>
<dbReference type="SMART" id="SM00028">
    <property type="entry name" value="TPR"/>
    <property type="match status" value="4"/>
</dbReference>
<reference evidence="4 5" key="1">
    <citation type="journal article" date="2019" name="ISME J.">
        <title>Isolation and characterization of a thermophilic sulfur- and iron-reducing thaumarchaeote from a terrestrial acidic hot spring.</title>
        <authorList>
            <person name="Kato S."/>
            <person name="Itoh T."/>
            <person name="Yuki M."/>
            <person name="Nagamori M."/>
            <person name="Ohnishi M."/>
            <person name="Uematsu K."/>
            <person name="Suzuki K."/>
            <person name="Takashina T."/>
            <person name="Ohkuma M."/>
        </authorList>
    </citation>
    <scope>NUCLEOTIDE SEQUENCE [LARGE SCALE GENOMIC DNA]</scope>
    <source>
        <strain evidence="4 5">NAS-02</strain>
    </source>
</reference>
<dbReference type="PROSITE" id="PS50005">
    <property type="entry name" value="TPR"/>
    <property type="match status" value="3"/>
</dbReference>
<protein>
    <submittedName>
        <fullName evidence="4">GTP cyclohydrolase III</fullName>
    </submittedName>
</protein>
<keyword evidence="1" id="KW-0677">Repeat</keyword>
<feature type="repeat" description="TPR" evidence="3">
    <location>
        <begin position="82"/>
        <end position="115"/>
    </location>
</feature>
<sequence length="202" mass="23144">MRALEEREFDVVYMAATALLCAEKYEEALQLYEDAVRMMPGHAGAWHGLAICLDEVGRREEAKEAYESALKLYEERADSGEAHALLWGGWAALKVGELEVALDMFRRSIEVDPGYAYAWHSISIALARLGRREEAKEAKKRYLALLREKPYPRRECEGWEMLLKAREMAKESARGRLEILEELVQRHERDLGARCRRSGGTT</sequence>
<dbReference type="InterPro" id="IPR051685">
    <property type="entry name" value="Ycf3/AcsC/BcsC/TPR_MFPF"/>
</dbReference>
<organism evidence="4 5">
    <name type="scientific">Conexivisphaera calida</name>
    <dbReference type="NCBI Taxonomy" id="1874277"/>
    <lineage>
        <taxon>Archaea</taxon>
        <taxon>Nitrososphaerota</taxon>
        <taxon>Conexivisphaeria</taxon>
        <taxon>Conexivisphaerales</taxon>
        <taxon>Conexivisphaeraceae</taxon>
        <taxon>Conexivisphaera</taxon>
    </lineage>
</organism>
<feature type="repeat" description="TPR" evidence="3">
    <location>
        <begin position="9"/>
        <end position="42"/>
    </location>
</feature>
<gene>
    <name evidence="4" type="ORF">NAS2_0994</name>
</gene>
<dbReference type="InterPro" id="IPR019734">
    <property type="entry name" value="TPR_rpt"/>
</dbReference>
<evidence type="ECO:0000256" key="2">
    <source>
        <dbReference type="ARBA" id="ARBA00022803"/>
    </source>
</evidence>
<evidence type="ECO:0000256" key="3">
    <source>
        <dbReference type="PROSITE-ProRule" id="PRU00339"/>
    </source>
</evidence>
<dbReference type="PANTHER" id="PTHR44943">
    <property type="entry name" value="CELLULOSE SYNTHASE OPERON PROTEIN C"/>
    <property type="match status" value="1"/>
</dbReference>
<dbReference type="Pfam" id="PF13432">
    <property type="entry name" value="TPR_16"/>
    <property type="match status" value="1"/>
</dbReference>
<evidence type="ECO:0000256" key="1">
    <source>
        <dbReference type="ARBA" id="ARBA00022737"/>
    </source>
</evidence>
<accession>A0A4P2VFY9</accession>
<dbReference type="EMBL" id="AP018732">
    <property type="protein sequence ID" value="BBE42383.1"/>
    <property type="molecule type" value="Genomic_DNA"/>
</dbReference>
<dbReference type="InterPro" id="IPR011990">
    <property type="entry name" value="TPR-like_helical_dom_sf"/>
</dbReference>
<dbReference type="Proteomes" id="UP000509448">
    <property type="component" value="Chromosome"/>
</dbReference>
<dbReference type="SUPFAM" id="SSF48452">
    <property type="entry name" value="TPR-like"/>
    <property type="match status" value="1"/>
</dbReference>